<dbReference type="PANTHER" id="PTHR46825">
    <property type="entry name" value="D-ALANYL-D-ALANINE-CARBOXYPEPTIDASE/ENDOPEPTIDASE AMPH"/>
    <property type="match status" value="1"/>
</dbReference>
<dbReference type="AlphaFoldDB" id="A0A7W6CWT5"/>
<feature type="signal peptide" evidence="7">
    <location>
        <begin position="1"/>
        <end position="25"/>
    </location>
</feature>
<dbReference type="GO" id="GO:0017001">
    <property type="term" value="P:antibiotic catabolic process"/>
    <property type="evidence" value="ECO:0007669"/>
    <property type="project" value="InterPro"/>
</dbReference>
<comment type="caution">
    <text evidence="9">The sequence shown here is derived from an EMBL/GenBank/DDBJ whole genome shotgun (WGS) entry which is preliminary data.</text>
</comment>
<dbReference type="InterPro" id="IPR001586">
    <property type="entry name" value="Beta-lactam_class-C_AS"/>
</dbReference>
<dbReference type="GO" id="GO:0046677">
    <property type="term" value="P:response to antibiotic"/>
    <property type="evidence" value="ECO:0007669"/>
    <property type="project" value="UniProtKB-UniRule"/>
</dbReference>
<proteinExistence type="inferred from homology"/>
<reference evidence="9 10" key="1">
    <citation type="submission" date="2020-08" db="EMBL/GenBank/DDBJ databases">
        <title>Genomic Encyclopedia of Type Strains, Phase IV (KMG-IV): sequencing the most valuable type-strain genomes for metagenomic binning, comparative biology and taxonomic classification.</title>
        <authorList>
            <person name="Goeker M."/>
        </authorList>
    </citation>
    <scope>NUCLEOTIDE SEQUENCE [LARGE SCALE GENOMIC DNA]</scope>
    <source>
        <strain evidence="9 10">DSM 25481</strain>
    </source>
</reference>
<evidence type="ECO:0000313" key="10">
    <source>
        <dbReference type="Proteomes" id="UP000528964"/>
    </source>
</evidence>
<dbReference type="GO" id="GO:0030288">
    <property type="term" value="C:outer membrane-bounded periplasmic space"/>
    <property type="evidence" value="ECO:0007669"/>
    <property type="project" value="InterPro"/>
</dbReference>
<evidence type="ECO:0000259" key="8">
    <source>
        <dbReference type="Pfam" id="PF00144"/>
    </source>
</evidence>
<dbReference type="PANTHER" id="PTHR46825:SF8">
    <property type="entry name" value="BETA-LACTAMASE-RELATED"/>
    <property type="match status" value="1"/>
</dbReference>
<accession>A0A7W6CWT5</accession>
<evidence type="ECO:0000313" key="9">
    <source>
        <dbReference type="EMBL" id="MBB3972531.1"/>
    </source>
</evidence>
<dbReference type="Pfam" id="PF00144">
    <property type="entry name" value="Beta-lactamase"/>
    <property type="match status" value="1"/>
</dbReference>
<gene>
    <name evidence="9" type="ORF">GGR24_001164</name>
</gene>
<dbReference type="EC" id="3.5.2.6" evidence="3 6"/>
<keyword evidence="5 6" id="KW-0046">Antibiotic resistance</keyword>
<dbReference type="RefSeq" id="WP_183394319.1">
    <property type="nucleotide sequence ID" value="NZ_JACIDR010000001.1"/>
</dbReference>
<feature type="chain" id="PRO_5031161421" description="Beta-lactamase" evidence="7">
    <location>
        <begin position="26"/>
        <end position="392"/>
    </location>
</feature>
<evidence type="ECO:0000256" key="2">
    <source>
        <dbReference type="ARBA" id="ARBA00007840"/>
    </source>
</evidence>
<evidence type="ECO:0000256" key="7">
    <source>
        <dbReference type="SAM" id="SignalP"/>
    </source>
</evidence>
<evidence type="ECO:0000256" key="1">
    <source>
        <dbReference type="ARBA" id="ARBA00001526"/>
    </source>
</evidence>
<comment type="catalytic activity">
    <reaction evidence="1 6">
        <text>a beta-lactam + H2O = a substituted beta-amino acid</text>
        <dbReference type="Rhea" id="RHEA:20401"/>
        <dbReference type="ChEBI" id="CHEBI:15377"/>
        <dbReference type="ChEBI" id="CHEBI:35627"/>
        <dbReference type="ChEBI" id="CHEBI:140347"/>
        <dbReference type="EC" id="3.5.2.6"/>
    </reaction>
</comment>
<dbReference type="InterPro" id="IPR001466">
    <property type="entry name" value="Beta-lactam-related"/>
</dbReference>
<dbReference type="Proteomes" id="UP000528964">
    <property type="component" value="Unassembled WGS sequence"/>
</dbReference>
<feature type="domain" description="Beta-lactamase-related" evidence="8">
    <location>
        <begin position="37"/>
        <end position="377"/>
    </location>
</feature>
<comment type="similarity">
    <text evidence="2 6">Belongs to the class-C beta-lactamase family.</text>
</comment>
<dbReference type="InterPro" id="IPR058136">
    <property type="entry name" value="AmpC"/>
</dbReference>
<evidence type="ECO:0000256" key="5">
    <source>
        <dbReference type="ARBA" id="ARBA00023251"/>
    </source>
</evidence>
<dbReference type="EMBL" id="JACIDR010000001">
    <property type="protein sequence ID" value="MBB3972531.1"/>
    <property type="molecule type" value="Genomic_DNA"/>
</dbReference>
<dbReference type="Gene3D" id="3.40.710.10">
    <property type="entry name" value="DD-peptidase/beta-lactamase superfamily"/>
    <property type="match status" value="1"/>
</dbReference>
<evidence type="ECO:0000256" key="3">
    <source>
        <dbReference type="ARBA" id="ARBA00012865"/>
    </source>
</evidence>
<dbReference type="SUPFAM" id="SSF56601">
    <property type="entry name" value="beta-lactamase/transpeptidase-like"/>
    <property type="match status" value="1"/>
</dbReference>
<dbReference type="GO" id="GO:0008800">
    <property type="term" value="F:beta-lactamase activity"/>
    <property type="evidence" value="ECO:0007669"/>
    <property type="project" value="UniProtKB-UniRule"/>
</dbReference>
<keyword evidence="4 6" id="KW-0378">Hydrolase</keyword>
<protein>
    <recommendedName>
        <fullName evidence="3 6">Beta-lactamase</fullName>
        <ecNumber evidence="3 6">3.5.2.6</ecNumber>
    </recommendedName>
</protein>
<evidence type="ECO:0000256" key="4">
    <source>
        <dbReference type="ARBA" id="ARBA00022801"/>
    </source>
</evidence>
<dbReference type="NCBIfam" id="NF033085">
    <property type="entry name" value="bla_class_C"/>
    <property type="match status" value="1"/>
</dbReference>
<name>A0A7W6CWT5_9HYPH</name>
<dbReference type="InterPro" id="IPR050491">
    <property type="entry name" value="AmpC-like"/>
</dbReference>
<keyword evidence="7" id="KW-0732">Signal</keyword>
<dbReference type="InterPro" id="IPR012338">
    <property type="entry name" value="Beta-lactam/transpept-like"/>
</dbReference>
<sequence>MTWTRRRCLTAMLSCPAIRFSSAHAAGSEPKIGKMVADVAAPLMREHGVPGLAVGVVTPQGRETFTFGVSSKHTGKPVTTDTLFEIGSVSKTFTATLAAYAEARGQLDLNDPVTTLVPELKGSALDEVSLLNLATHTSGGMPLQFPDWVKGPAEMWEFYRTWKPSVEPGSSRAYANPSIGLLGLAAARAMKADFADLSERVLHRALDLQNTYLAVPAARQASYAQGYTRHDLPARLTPGVLAEEAYGVRTTVADLTRFMEANMGRLGLDSDIARALSTTHLEHFRLGPMRQALVWEQYARPVTLEDLLAGNSAEVAYKPNKVARISPPSAPRPGAWVNKTGSTNGFGAYVAFVPSRALGVVLLANKNYPVEARVAAAFEIMTRLAEASVPHD</sequence>
<dbReference type="PROSITE" id="PS00336">
    <property type="entry name" value="BETA_LACTAMASE_C"/>
    <property type="match status" value="1"/>
</dbReference>
<organism evidence="9 10">
    <name type="scientific">Hansschlegelia beijingensis</name>
    <dbReference type="NCBI Taxonomy" id="1133344"/>
    <lineage>
        <taxon>Bacteria</taxon>
        <taxon>Pseudomonadati</taxon>
        <taxon>Pseudomonadota</taxon>
        <taxon>Alphaproteobacteria</taxon>
        <taxon>Hyphomicrobiales</taxon>
        <taxon>Methylopilaceae</taxon>
        <taxon>Hansschlegelia</taxon>
    </lineage>
</organism>
<keyword evidence="10" id="KW-1185">Reference proteome</keyword>
<evidence type="ECO:0000256" key="6">
    <source>
        <dbReference type="RuleBase" id="RU361140"/>
    </source>
</evidence>